<gene>
    <name evidence="2" type="ORF">ABID41_003483</name>
</gene>
<accession>A0ABV2EMR4</accession>
<comment type="caution">
    <text evidence="2">The sequence shown here is derived from an EMBL/GenBank/DDBJ whole genome shotgun (WGS) entry which is preliminary data.</text>
</comment>
<evidence type="ECO:0000256" key="1">
    <source>
        <dbReference type="SAM" id="Phobius"/>
    </source>
</evidence>
<keyword evidence="1" id="KW-0812">Transmembrane</keyword>
<keyword evidence="3" id="KW-1185">Reference proteome</keyword>
<feature type="transmembrane region" description="Helical" evidence="1">
    <location>
        <begin position="12"/>
        <end position="38"/>
    </location>
</feature>
<reference evidence="2 3" key="1">
    <citation type="submission" date="2024-06" db="EMBL/GenBank/DDBJ databases">
        <title>Genomic Encyclopedia of Type Strains, Phase IV (KMG-IV): sequencing the most valuable type-strain genomes for metagenomic binning, comparative biology and taxonomic classification.</title>
        <authorList>
            <person name="Goeker M."/>
        </authorList>
    </citation>
    <scope>NUCLEOTIDE SEQUENCE [LARGE SCALE GENOMIC DNA]</scope>
    <source>
        <strain evidence="2 3">DSM 17809</strain>
    </source>
</reference>
<dbReference type="RefSeq" id="WP_331932922.1">
    <property type="nucleotide sequence ID" value="NZ_JBEPLU010000003.1"/>
</dbReference>
<proteinExistence type="predicted"/>
<dbReference type="Proteomes" id="UP001549110">
    <property type="component" value="Unassembled WGS sequence"/>
</dbReference>
<name>A0ABV2EMR4_9CAUL</name>
<sequence>MKLDAAALKRLAPAAVMVLLAGPIFLFMAADLIIFMVITRGRPAASAEVVNLSMEIVVCIFTGLVASYGIRSIMRTLKE</sequence>
<organism evidence="2 3">
    <name type="scientific">Phenylobacterium koreense</name>
    <dbReference type="NCBI Taxonomy" id="266125"/>
    <lineage>
        <taxon>Bacteria</taxon>
        <taxon>Pseudomonadati</taxon>
        <taxon>Pseudomonadota</taxon>
        <taxon>Alphaproteobacteria</taxon>
        <taxon>Caulobacterales</taxon>
        <taxon>Caulobacteraceae</taxon>
        <taxon>Phenylobacterium</taxon>
    </lineage>
</organism>
<keyword evidence="1" id="KW-1133">Transmembrane helix</keyword>
<dbReference type="EMBL" id="JBEPLU010000003">
    <property type="protein sequence ID" value="MET3528344.1"/>
    <property type="molecule type" value="Genomic_DNA"/>
</dbReference>
<feature type="transmembrane region" description="Helical" evidence="1">
    <location>
        <begin position="50"/>
        <end position="70"/>
    </location>
</feature>
<keyword evidence="1" id="KW-0472">Membrane</keyword>
<evidence type="ECO:0000313" key="3">
    <source>
        <dbReference type="Proteomes" id="UP001549110"/>
    </source>
</evidence>
<evidence type="ECO:0000313" key="2">
    <source>
        <dbReference type="EMBL" id="MET3528344.1"/>
    </source>
</evidence>
<protein>
    <submittedName>
        <fullName evidence="2">Uncharacterized protein</fullName>
    </submittedName>
</protein>